<evidence type="ECO:0000313" key="1">
    <source>
        <dbReference type="EMBL" id="MEQ2316030.1"/>
    </source>
</evidence>
<reference evidence="1 2" key="1">
    <citation type="submission" date="2021-06" db="EMBL/GenBank/DDBJ databases">
        <authorList>
            <person name="Palmer J.M."/>
        </authorList>
    </citation>
    <scope>NUCLEOTIDE SEQUENCE [LARGE SCALE GENOMIC DNA]</scope>
    <source>
        <strain evidence="1 2">AS_MEX2019</strain>
        <tissue evidence="1">Muscle</tissue>
    </source>
</reference>
<dbReference type="Proteomes" id="UP001469553">
    <property type="component" value="Unassembled WGS sequence"/>
</dbReference>
<accession>A0ABV1ACE7</accession>
<evidence type="ECO:0000313" key="2">
    <source>
        <dbReference type="Proteomes" id="UP001469553"/>
    </source>
</evidence>
<organism evidence="1 2">
    <name type="scientific">Ameca splendens</name>
    <dbReference type="NCBI Taxonomy" id="208324"/>
    <lineage>
        <taxon>Eukaryota</taxon>
        <taxon>Metazoa</taxon>
        <taxon>Chordata</taxon>
        <taxon>Craniata</taxon>
        <taxon>Vertebrata</taxon>
        <taxon>Euteleostomi</taxon>
        <taxon>Actinopterygii</taxon>
        <taxon>Neopterygii</taxon>
        <taxon>Teleostei</taxon>
        <taxon>Neoteleostei</taxon>
        <taxon>Acanthomorphata</taxon>
        <taxon>Ovalentaria</taxon>
        <taxon>Atherinomorphae</taxon>
        <taxon>Cyprinodontiformes</taxon>
        <taxon>Goodeidae</taxon>
        <taxon>Ameca</taxon>
    </lineage>
</organism>
<proteinExistence type="predicted"/>
<comment type="caution">
    <text evidence="1">The sequence shown here is derived from an EMBL/GenBank/DDBJ whole genome shotgun (WGS) entry which is preliminary data.</text>
</comment>
<keyword evidence="2" id="KW-1185">Reference proteome</keyword>
<gene>
    <name evidence="1" type="ORF">AMECASPLE_028449</name>
</gene>
<sequence length="74" mass="8410">MAHHQEAQLQSTARQLVALLQSVLANEVEPSSLHQLLLILALRCQVLLEKETSISMTSVNREKHEVELRLPDRD</sequence>
<protein>
    <submittedName>
        <fullName evidence="1">Uncharacterized protein</fullName>
    </submittedName>
</protein>
<name>A0ABV1ACE7_9TELE</name>
<dbReference type="EMBL" id="JAHRIP010087772">
    <property type="protein sequence ID" value="MEQ2316030.1"/>
    <property type="molecule type" value="Genomic_DNA"/>
</dbReference>